<dbReference type="GO" id="GO:0016020">
    <property type="term" value="C:membrane"/>
    <property type="evidence" value="ECO:0007669"/>
    <property type="project" value="UniProtKB-SubCell"/>
</dbReference>
<dbReference type="WBParaSite" id="nRc.2.0.1.t44246-RA">
    <property type="protein sequence ID" value="nRc.2.0.1.t44246-RA"/>
    <property type="gene ID" value="nRc.2.0.1.g44246"/>
</dbReference>
<keyword evidence="2" id="KW-0812">Transmembrane</keyword>
<feature type="domain" description="Armadillo-like helical" evidence="5">
    <location>
        <begin position="395"/>
        <end position="588"/>
    </location>
</feature>
<keyword evidence="4" id="KW-0472">Membrane</keyword>
<accession>A0A915L191</accession>
<keyword evidence="6" id="KW-1185">Reference proteome</keyword>
<dbReference type="SMART" id="SM01158">
    <property type="entry name" value="DUF1741"/>
    <property type="match status" value="1"/>
</dbReference>
<evidence type="ECO:0000256" key="1">
    <source>
        <dbReference type="ARBA" id="ARBA00004370"/>
    </source>
</evidence>
<sequence>MNNKTLDSSVNKGKFKEKIALLYEQESNDCRFAEQPHFWSEFFLLKPNLSFLSNRLDLYLRNEGESKIINKIVFECVKALCDQEKIRCSNGLRTLTQVIECCSNSQRCAESGMLTFLLFGNKKHAENLINQVITRCCSVFADPSARNPLSSLCLRLLLTFVTVYDDLNRNNLLDYFSNGNDLFGTLLQVLGSPMRRKEHGKDVLVLLTLLVNYRKYENVNPYIVMLSILDNDLALNGYSHSICTHFCSIVSNFYQNEPNSASSGILSSLSSMVGNILGSEEKISNPIEIDMSMLLALYEAIHLNRNFITTLTTVPADVSESVLNDSIFAANGVHDVKDLNESSNCNLLVAFLTYSSIIFSDLKTEKSRNAAKLCSIILTCITEPTRYRQRKLVEDRFLTSKRLICTILDICVEFIVSHMMKNLPCDLYLQIFGIIQRILCYEKKMRVRLEYDWRNLWDDTFLPNPTTYDLLYYELIRNGETFNNTHSMLLRYTATDNMHKDIALKLCNYLINIRGIVNHFHAKIVENLNTTAVTEDDILKIVRSNYDTLILKLQENLDFYEPYNEKPHETSYFSEMVKNIIADVKSKKSDFEFDYQCFLDS</sequence>
<evidence type="ECO:0000256" key="3">
    <source>
        <dbReference type="ARBA" id="ARBA00022989"/>
    </source>
</evidence>
<evidence type="ECO:0000259" key="5">
    <source>
        <dbReference type="SMART" id="SM01158"/>
    </source>
</evidence>
<name>A0A915L191_ROMCU</name>
<organism evidence="6 7">
    <name type="scientific">Romanomermis culicivorax</name>
    <name type="common">Nematode worm</name>
    <dbReference type="NCBI Taxonomy" id="13658"/>
    <lineage>
        <taxon>Eukaryota</taxon>
        <taxon>Metazoa</taxon>
        <taxon>Ecdysozoa</taxon>
        <taxon>Nematoda</taxon>
        <taxon>Enoplea</taxon>
        <taxon>Dorylaimia</taxon>
        <taxon>Mermithida</taxon>
        <taxon>Mermithoidea</taxon>
        <taxon>Mermithidae</taxon>
        <taxon>Romanomermis</taxon>
    </lineage>
</organism>
<comment type="subcellular location">
    <subcellularLocation>
        <location evidence="1">Membrane</location>
    </subcellularLocation>
</comment>
<dbReference type="Proteomes" id="UP000887565">
    <property type="component" value="Unplaced"/>
</dbReference>
<dbReference type="PANTHER" id="PTHR13608">
    <property type="entry name" value="ARMADILLO-LIKE HELICAL DOMAIN-CONTAINING PROTEIN 3"/>
    <property type="match status" value="1"/>
</dbReference>
<evidence type="ECO:0000313" key="7">
    <source>
        <dbReference type="WBParaSite" id="nRc.2.0.1.t44246-RA"/>
    </source>
</evidence>
<dbReference type="OMA" id="CANSIIH"/>
<dbReference type="Pfam" id="PF08427">
    <property type="entry name" value="ARMH3_C"/>
    <property type="match status" value="2"/>
</dbReference>
<dbReference type="PANTHER" id="PTHR13608:SF3">
    <property type="entry name" value="ARMADILLO-LIKE HELICAL DOMAIN-CONTAINING PROTEIN 3"/>
    <property type="match status" value="1"/>
</dbReference>
<dbReference type="AlphaFoldDB" id="A0A915L191"/>
<proteinExistence type="predicted"/>
<dbReference type="GO" id="GO:0005829">
    <property type="term" value="C:cytosol"/>
    <property type="evidence" value="ECO:0007669"/>
    <property type="project" value="TreeGrafter"/>
</dbReference>
<keyword evidence="3" id="KW-1133">Transmembrane helix</keyword>
<evidence type="ECO:0000313" key="6">
    <source>
        <dbReference type="Proteomes" id="UP000887565"/>
    </source>
</evidence>
<evidence type="ECO:0000256" key="4">
    <source>
        <dbReference type="ARBA" id="ARBA00023136"/>
    </source>
</evidence>
<dbReference type="InterPro" id="IPR013636">
    <property type="entry name" value="ARMH3_C"/>
</dbReference>
<dbReference type="InterPro" id="IPR039868">
    <property type="entry name" value="ARMD3-like"/>
</dbReference>
<evidence type="ECO:0000256" key="2">
    <source>
        <dbReference type="ARBA" id="ARBA00022692"/>
    </source>
</evidence>
<protein>
    <submittedName>
        <fullName evidence="7">Armadillo-like helical domain-containing protein</fullName>
    </submittedName>
</protein>
<reference evidence="7" key="1">
    <citation type="submission" date="2022-11" db="UniProtKB">
        <authorList>
            <consortium name="WormBaseParasite"/>
        </authorList>
    </citation>
    <scope>IDENTIFICATION</scope>
</reference>